<dbReference type="Pfam" id="PF08216">
    <property type="entry name" value="CTNNBL"/>
    <property type="match status" value="1"/>
</dbReference>
<feature type="compositionally biased region" description="Acidic residues" evidence="6">
    <location>
        <begin position="647"/>
        <end position="663"/>
    </location>
</feature>
<dbReference type="FunFam" id="1.25.10.10:FF:000245">
    <property type="entry name" value="Beta-catenin-like protein 1 isoform A"/>
    <property type="match status" value="1"/>
</dbReference>
<feature type="domain" description="Beta-catenin-like protein 1 N-terminal" evidence="7">
    <location>
        <begin position="87"/>
        <end position="198"/>
    </location>
</feature>
<dbReference type="Gene3D" id="1.25.10.10">
    <property type="entry name" value="Leucine-rich Repeat Variant"/>
    <property type="match status" value="1"/>
</dbReference>
<evidence type="ECO:0000256" key="3">
    <source>
        <dbReference type="ARBA" id="ARBA00022737"/>
    </source>
</evidence>
<comment type="subcellular location">
    <subcellularLocation>
        <location evidence="1">Nucleus</location>
    </subcellularLocation>
</comment>
<feature type="region of interest" description="Disordered" evidence="6">
    <location>
        <begin position="59"/>
        <end position="93"/>
    </location>
</feature>
<dbReference type="EMBL" id="BNCO01000024">
    <property type="protein sequence ID" value="GIL56527.1"/>
    <property type="molecule type" value="Genomic_DNA"/>
</dbReference>
<feature type="compositionally biased region" description="Basic and acidic residues" evidence="6">
    <location>
        <begin position="793"/>
        <end position="861"/>
    </location>
</feature>
<sequence length="911" mass="101518">MATSNTTAWVLQAALQGLSAPSGKDFVPAAQFFGAKPGYVFKTGDHGLGYYLDTSQKDAEAGGAADGSGPSGSAEVRGGGAQPSQQAPQQQLDPEELLRQAEEEANIDQIQALDAKSLRRLVAGLEKKYKENMALRLKYSDQPDKFLDSEVDLDEHIKSLLQVAGSPELYPVLLDGACLPTLLALLSHENTDIAADVVELLAEMTGADAAEEYGEEARGLVEGLVEHNAPELLVQRLLSFKEDVEEEARAVHNCLAVVENMVEIQPDLVTAFVEKTKLLTWMLRRLKRRDFDTNKQYASEVLAILMQGSVSNQARLGSENGIDLLLTCVAQYKSKDPGPGEEEEYMQNCFDVLCACLMQQAHKAAFVKAEGVELMQLMLQSRRQCRYGALKCLDYATTRFAVPAEKLVDLGGLKQLFGLFMGKSKVKGPTGEHDVDGEVEERCVSLVSNLVTQLPAAGRGASRRERLLAKFVENEFEKTDRLMELLFRYQGRVRAEERRLADALAEAKEDEQVDEDELLLARMDAGLFTLQQCCIILGNLWATGDVGLRKRLLALLHQKGQTLGPVREVLLEYYNSIGEEGGSEEASKTRSHVRGLLEALGAQLEEEKPGPAQALAVQEVGLMDRQQRVGDGRTSGRRGATQRQRMEEEEDGEADAMELDDGAVDGRRAAPPLPPLPPPLPDGDGDLPPPPPPSSSGRLPHGRGGDDGRKNDSQLMPPPPPPNGTAAAAAAIKSKATDREGRGSKGGGGAATGASERDRAGGRDRRDLDAEQADGEDRRREDDGAAAAGPLVVRERERDRDIRVERDRDRERERERERQKEKDRERAPAKEKDKDKDRERERERDRDRDRREASRREREAERDEQDYDERRKRDKDRDREGREKDREREREKDRLRDRDRERDRYREKDRR</sequence>
<keyword evidence="2" id="KW-0597">Phosphoprotein</keyword>
<evidence type="ECO:0000256" key="4">
    <source>
        <dbReference type="ARBA" id="ARBA00023054"/>
    </source>
</evidence>
<proteinExistence type="predicted"/>
<keyword evidence="5" id="KW-0539">Nucleus</keyword>
<dbReference type="InterPro" id="IPR013180">
    <property type="entry name" value="CTNNBL1_N"/>
</dbReference>
<reference evidence="8" key="1">
    <citation type="journal article" date="2021" name="Proc. Natl. Acad. Sci. U.S.A.">
        <title>Three genomes in the algal genus Volvox reveal the fate of a haploid sex-determining region after a transition to homothallism.</title>
        <authorList>
            <person name="Yamamoto K."/>
            <person name="Hamaji T."/>
            <person name="Kawai-Toyooka H."/>
            <person name="Matsuzaki R."/>
            <person name="Takahashi F."/>
            <person name="Nishimura Y."/>
            <person name="Kawachi M."/>
            <person name="Noguchi H."/>
            <person name="Minakuchi Y."/>
            <person name="Umen J.G."/>
            <person name="Toyoda A."/>
            <person name="Nozaki H."/>
        </authorList>
    </citation>
    <scope>NUCLEOTIDE SEQUENCE</scope>
    <source>
        <strain evidence="8">NIES-3780</strain>
    </source>
</reference>
<dbReference type="SMART" id="SM01156">
    <property type="entry name" value="DUF1716"/>
    <property type="match status" value="1"/>
</dbReference>
<comment type="caution">
    <text evidence="8">The sequence shown here is derived from an EMBL/GenBank/DDBJ whole genome shotgun (WGS) entry which is preliminary data.</text>
</comment>
<keyword evidence="3" id="KW-0677">Repeat</keyword>
<name>A0A8J4F4T5_9CHLO</name>
<keyword evidence="9" id="KW-1185">Reference proteome</keyword>
<evidence type="ECO:0000256" key="6">
    <source>
        <dbReference type="SAM" id="MobiDB-lite"/>
    </source>
</evidence>
<evidence type="ECO:0000256" key="2">
    <source>
        <dbReference type="ARBA" id="ARBA00022553"/>
    </source>
</evidence>
<protein>
    <recommendedName>
        <fullName evidence="7">Beta-catenin-like protein 1 N-terminal domain-containing protein</fullName>
    </recommendedName>
</protein>
<dbReference type="Proteomes" id="UP000747399">
    <property type="component" value="Unassembled WGS sequence"/>
</dbReference>
<dbReference type="SUPFAM" id="SSF48371">
    <property type="entry name" value="ARM repeat"/>
    <property type="match status" value="1"/>
</dbReference>
<feature type="compositionally biased region" description="Basic and acidic residues" evidence="6">
    <location>
        <begin position="755"/>
        <end position="783"/>
    </location>
</feature>
<dbReference type="InterPro" id="IPR039678">
    <property type="entry name" value="CTNNBL1"/>
</dbReference>
<dbReference type="PANTHER" id="PTHR14978:SF0">
    <property type="entry name" value="BETA-CATENIN-LIKE PROTEIN 1"/>
    <property type="match status" value="1"/>
</dbReference>
<feature type="region of interest" description="Disordered" evidence="6">
    <location>
        <begin position="619"/>
        <end position="911"/>
    </location>
</feature>
<evidence type="ECO:0000259" key="7">
    <source>
        <dbReference type="SMART" id="SM01156"/>
    </source>
</evidence>
<evidence type="ECO:0000256" key="1">
    <source>
        <dbReference type="ARBA" id="ARBA00004123"/>
    </source>
</evidence>
<dbReference type="PANTHER" id="PTHR14978">
    <property type="entry name" value="BETA-CATENIN-LIKE PROTEIN 1 NUCLEAR ASSOCIATED PROTEIN"/>
    <property type="match status" value="1"/>
</dbReference>
<organism evidence="8 9">
    <name type="scientific">Volvox africanus</name>
    <dbReference type="NCBI Taxonomy" id="51714"/>
    <lineage>
        <taxon>Eukaryota</taxon>
        <taxon>Viridiplantae</taxon>
        <taxon>Chlorophyta</taxon>
        <taxon>core chlorophytes</taxon>
        <taxon>Chlorophyceae</taxon>
        <taxon>CS clade</taxon>
        <taxon>Chlamydomonadales</taxon>
        <taxon>Volvocaceae</taxon>
        <taxon>Volvox</taxon>
    </lineage>
</organism>
<dbReference type="InterPro" id="IPR011989">
    <property type="entry name" value="ARM-like"/>
</dbReference>
<feature type="compositionally biased region" description="Basic and acidic residues" evidence="6">
    <location>
        <begin position="703"/>
        <end position="712"/>
    </location>
</feature>
<evidence type="ECO:0000313" key="8">
    <source>
        <dbReference type="EMBL" id="GIL56527.1"/>
    </source>
</evidence>
<evidence type="ECO:0000256" key="5">
    <source>
        <dbReference type="ARBA" id="ARBA00023242"/>
    </source>
</evidence>
<dbReference type="InterPro" id="IPR016024">
    <property type="entry name" value="ARM-type_fold"/>
</dbReference>
<dbReference type="AlphaFoldDB" id="A0A8J4F4T5"/>
<feature type="compositionally biased region" description="Pro residues" evidence="6">
    <location>
        <begin position="671"/>
        <end position="694"/>
    </location>
</feature>
<dbReference type="GO" id="GO:0005681">
    <property type="term" value="C:spliceosomal complex"/>
    <property type="evidence" value="ECO:0007669"/>
    <property type="project" value="TreeGrafter"/>
</dbReference>
<evidence type="ECO:0000313" key="9">
    <source>
        <dbReference type="Proteomes" id="UP000747399"/>
    </source>
</evidence>
<feature type="compositionally biased region" description="Basic and acidic residues" evidence="6">
    <location>
        <begin position="868"/>
        <end position="911"/>
    </location>
</feature>
<accession>A0A8J4F4T5</accession>
<gene>
    <name evidence="8" type="ORF">Vafri_11872</name>
</gene>
<keyword evidence="4" id="KW-0175">Coiled coil</keyword>
<feature type="compositionally biased region" description="Low complexity" evidence="6">
    <location>
        <begin position="82"/>
        <end position="91"/>
    </location>
</feature>